<feature type="transmembrane region" description="Helical" evidence="1">
    <location>
        <begin position="7"/>
        <end position="30"/>
    </location>
</feature>
<dbReference type="AlphaFoldDB" id="A0A0G1U3J0"/>
<proteinExistence type="predicted"/>
<evidence type="ECO:0000313" key="3">
    <source>
        <dbReference type="Proteomes" id="UP000033882"/>
    </source>
</evidence>
<accession>A0A0G1U3J0</accession>
<keyword evidence="1" id="KW-1133">Transmembrane helix</keyword>
<name>A0A0G1U3J0_9BACT</name>
<gene>
    <name evidence="2" type="ORF">UY19_C0026G0003</name>
</gene>
<dbReference type="Proteomes" id="UP000033882">
    <property type="component" value="Unassembled WGS sequence"/>
</dbReference>
<keyword evidence="1" id="KW-0812">Transmembrane</keyword>
<evidence type="ECO:0000256" key="1">
    <source>
        <dbReference type="SAM" id="Phobius"/>
    </source>
</evidence>
<reference evidence="2 3" key="1">
    <citation type="journal article" date="2015" name="Nature">
        <title>rRNA introns, odd ribosomes, and small enigmatic genomes across a large radiation of phyla.</title>
        <authorList>
            <person name="Brown C.T."/>
            <person name="Hug L.A."/>
            <person name="Thomas B.C."/>
            <person name="Sharon I."/>
            <person name="Castelle C.J."/>
            <person name="Singh A."/>
            <person name="Wilkins M.J."/>
            <person name="Williams K.H."/>
            <person name="Banfield J.F."/>
        </authorList>
    </citation>
    <scope>NUCLEOTIDE SEQUENCE [LARGE SCALE GENOMIC DNA]</scope>
</reference>
<evidence type="ECO:0000313" key="2">
    <source>
        <dbReference type="EMBL" id="KKU88632.1"/>
    </source>
</evidence>
<dbReference type="EMBL" id="LCPB01000026">
    <property type="protein sequence ID" value="KKU88632.1"/>
    <property type="molecule type" value="Genomic_DNA"/>
</dbReference>
<sequence>MKLIIKYVLVFIAIILLAIGVFYAVRYFLWRASDDYLALEYTKHLEDQYKNDIYGGFTPEETLQLFIDALKKGDVDLAAKYFVIEKQDERQQALTNWSHLNKLPAIIATLEKAGGGKEIFPGNYELSVANENNETEFIIDLRKNELTEKWKLEDF</sequence>
<organism evidence="2 3">
    <name type="scientific">Candidatus Wolfebacteria bacterium GW2011_GWA2_47_9b</name>
    <dbReference type="NCBI Taxonomy" id="1619005"/>
    <lineage>
        <taxon>Bacteria</taxon>
        <taxon>Candidatus Wolfeibacteriota</taxon>
    </lineage>
</organism>
<protein>
    <submittedName>
        <fullName evidence="2">Uncharacterized protein</fullName>
    </submittedName>
</protein>
<comment type="caution">
    <text evidence="2">The sequence shown here is derived from an EMBL/GenBank/DDBJ whole genome shotgun (WGS) entry which is preliminary data.</text>
</comment>
<keyword evidence="1" id="KW-0472">Membrane</keyword>